<protein>
    <submittedName>
        <fullName evidence="2">Uncharacterized protein</fullName>
    </submittedName>
</protein>
<keyword evidence="1" id="KW-1133">Transmembrane helix</keyword>
<feature type="transmembrane region" description="Helical" evidence="1">
    <location>
        <begin position="89"/>
        <end position="107"/>
    </location>
</feature>
<dbReference type="KEGG" id="kbs:EPA93_02100"/>
<keyword evidence="3" id="KW-1185">Reference proteome</keyword>
<name>A0A4P6JIW0_KTERU</name>
<sequence>MNTQYGRGRLSNDQACLNEHTTDHELAYRQPQEEMPYYLLLPERSNGKIAVLPRDNKDILRLLLAVVAMLMLLPFSVLFTIFLPNPTSWLSLSVVSLTIFLIALVAISKIGKS</sequence>
<dbReference type="AlphaFoldDB" id="A0A4P6JIW0"/>
<keyword evidence="1" id="KW-0812">Transmembrane</keyword>
<feature type="transmembrane region" description="Helical" evidence="1">
    <location>
        <begin position="62"/>
        <end position="83"/>
    </location>
</feature>
<dbReference type="Proteomes" id="UP000290365">
    <property type="component" value="Chromosome"/>
</dbReference>
<gene>
    <name evidence="2" type="ORF">EPA93_02100</name>
</gene>
<evidence type="ECO:0000313" key="3">
    <source>
        <dbReference type="Proteomes" id="UP000290365"/>
    </source>
</evidence>
<accession>A0A4P6JIW0</accession>
<keyword evidence="1" id="KW-0472">Membrane</keyword>
<dbReference type="RefSeq" id="WP_129885449.1">
    <property type="nucleotide sequence ID" value="NZ_CP035758.1"/>
</dbReference>
<proteinExistence type="predicted"/>
<evidence type="ECO:0000313" key="2">
    <source>
        <dbReference type="EMBL" id="QBD74850.1"/>
    </source>
</evidence>
<organism evidence="2 3">
    <name type="scientific">Ktedonosporobacter rubrisoli</name>
    <dbReference type="NCBI Taxonomy" id="2509675"/>
    <lineage>
        <taxon>Bacteria</taxon>
        <taxon>Bacillati</taxon>
        <taxon>Chloroflexota</taxon>
        <taxon>Ktedonobacteria</taxon>
        <taxon>Ktedonobacterales</taxon>
        <taxon>Ktedonosporobacteraceae</taxon>
        <taxon>Ktedonosporobacter</taxon>
    </lineage>
</organism>
<evidence type="ECO:0000256" key="1">
    <source>
        <dbReference type="SAM" id="Phobius"/>
    </source>
</evidence>
<dbReference type="EMBL" id="CP035758">
    <property type="protein sequence ID" value="QBD74850.1"/>
    <property type="molecule type" value="Genomic_DNA"/>
</dbReference>
<reference evidence="2 3" key="1">
    <citation type="submission" date="2019-01" db="EMBL/GenBank/DDBJ databases">
        <title>Ktedonosporobacter rubrisoli SCAWS-G2.</title>
        <authorList>
            <person name="Huang Y."/>
            <person name="Yan B."/>
        </authorList>
    </citation>
    <scope>NUCLEOTIDE SEQUENCE [LARGE SCALE GENOMIC DNA]</scope>
    <source>
        <strain evidence="2 3">SCAWS-G2</strain>
    </source>
</reference>